<accession>A0A8H6L4Q1</accession>
<sequence length="138" mass="15524">MASGSVQQRDCIPTMLPLPIVSENRLAKHLQGRPCDHVYVYAYRSMATSIFSVAPTSKFSSSAVLKLSGMSSPKLRYQPESTMSLHTSAKRRLYNCQSLIMVDTTQRLCLFLSHYRLSWTTKQRPIPAFVCHLPPTSS</sequence>
<organism evidence="1 2">
    <name type="scientific">Letharia columbiana</name>
    <dbReference type="NCBI Taxonomy" id="112416"/>
    <lineage>
        <taxon>Eukaryota</taxon>
        <taxon>Fungi</taxon>
        <taxon>Dikarya</taxon>
        <taxon>Ascomycota</taxon>
        <taxon>Pezizomycotina</taxon>
        <taxon>Lecanoromycetes</taxon>
        <taxon>OSLEUM clade</taxon>
        <taxon>Lecanoromycetidae</taxon>
        <taxon>Lecanorales</taxon>
        <taxon>Lecanorineae</taxon>
        <taxon>Parmeliaceae</taxon>
        <taxon>Letharia</taxon>
    </lineage>
</organism>
<gene>
    <name evidence="1" type="ORF">HO173_006231</name>
</gene>
<evidence type="ECO:0000313" key="2">
    <source>
        <dbReference type="Proteomes" id="UP000578531"/>
    </source>
</evidence>
<dbReference type="EMBL" id="JACCJC010000024">
    <property type="protein sequence ID" value="KAF6235548.1"/>
    <property type="molecule type" value="Genomic_DNA"/>
</dbReference>
<dbReference type="RefSeq" id="XP_037164916.1">
    <property type="nucleotide sequence ID" value="XM_037308142.1"/>
</dbReference>
<comment type="caution">
    <text evidence="1">The sequence shown here is derived from an EMBL/GenBank/DDBJ whole genome shotgun (WGS) entry which is preliminary data.</text>
</comment>
<protein>
    <submittedName>
        <fullName evidence="1">Uncharacterized protein</fullName>
    </submittedName>
</protein>
<reference evidence="1 2" key="1">
    <citation type="journal article" date="2020" name="Genomics">
        <title>Complete, high-quality genomes from long-read metagenomic sequencing of two wolf lichen thalli reveals enigmatic genome architecture.</title>
        <authorList>
            <person name="McKenzie S.K."/>
            <person name="Walston R.F."/>
            <person name="Allen J.L."/>
        </authorList>
    </citation>
    <scope>NUCLEOTIDE SEQUENCE [LARGE SCALE GENOMIC DNA]</scope>
    <source>
        <strain evidence="1">WasteWater2</strain>
    </source>
</reference>
<evidence type="ECO:0000313" key="1">
    <source>
        <dbReference type="EMBL" id="KAF6235548.1"/>
    </source>
</evidence>
<dbReference type="Proteomes" id="UP000578531">
    <property type="component" value="Unassembled WGS sequence"/>
</dbReference>
<name>A0A8H6L4Q1_9LECA</name>
<dbReference type="AlphaFoldDB" id="A0A8H6L4Q1"/>
<proteinExistence type="predicted"/>
<keyword evidence="2" id="KW-1185">Reference proteome</keyword>
<dbReference type="GeneID" id="59287892"/>